<evidence type="ECO:0000313" key="1">
    <source>
        <dbReference type="EMBL" id="GLS28091.1"/>
    </source>
</evidence>
<organism evidence="1 2">
    <name type="scientific">Marinibactrum halimedae</name>
    <dbReference type="NCBI Taxonomy" id="1444977"/>
    <lineage>
        <taxon>Bacteria</taxon>
        <taxon>Pseudomonadati</taxon>
        <taxon>Pseudomonadota</taxon>
        <taxon>Gammaproteobacteria</taxon>
        <taxon>Cellvibrionales</taxon>
        <taxon>Cellvibrionaceae</taxon>
        <taxon>Marinibactrum</taxon>
    </lineage>
</organism>
<comment type="caution">
    <text evidence="1">The sequence shown here is derived from an EMBL/GenBank/DDBJ whole genome shotgun (WGS) entry which is preliminary data.</text>
</comment>
<evidence type="ECO:0000313" key="2">
    <source>
        <dbReference type="Proteomes" id="UP001156870"/>
    </source>
</evidence>
<dbReference type="Proteomes" id="UP001156870">
    <property type="component" value="Unassembled WGS sequence"/>
</dbReference>
<dbReference type="EMBL" id="BSPD01000101">
    <property type="protein sequence ID" value="GLS28091.1"/>
    <property type="molecule type" value="Genomic_DNA"/>
</dbReference>
<proteinExistence type="predicted"/>
<sequence>MLSQSVKKLVADLLSNSESCAEFDMFSQSVPLFSPQYIECRFNHDPSLDYLYCINTQESLDEFPLNASTRQGIEALLQACPRIPYIWLEYDNIQQGNFSRDPCWHACISPNYLSTSSQSPIEFEELLAVMRLLTQSEGIDPSLKSLLHRLHQRNVLIHLSCMRERVNKSVKLFIKLPANGVQALLNDIGWPGDFSTVKHLLQKPWLRPVGNGVVSLDLKWEGCLLPYIGLVESRITLTKPPGPQRLAGLIEQGVLQSDHHIHNVMRWLDRDQNPSARWIDLKTTNDGEGTQQTKAYFGFQDTTEAFIRRFFG</sequence>
<dbReference type="RefSeq" id="WP_232595550.1">
    <property type="nucleotide sequence ID" value="NZ_BSPD01000101.1"/>
</dbReference>
<protein>
    <submittedName>
        <fullName evidence="1">Uncharacterized protein</fullName>
    </submittedName>
</protein>
<gene>
    <name evidence="1" type="ORF">GCM10007877_38100</name>
</gene>
<name>A0AA37TD53_9GAMM</name>
<reference evidence="1 2" key="1">
    <citation type="journal article" date="2014" name="Int. J. Syst. Evol. Microbiol.">
        <title>Complete genome sequence of Corynebacterium casei LMG S-19264T (=DSM 44701T), isolated from a smear-ripened cheese.</title>
        <authorList>
            <consortium name="US DOE Joint Genome Institute (JGI-PGF)"/>
            <person name="Walter F."/>
            <person name="Albersmeier A."/>
            <person name="Kalinowski J."/>
            <person name="Ruckert C."/>
        </authorList>
    </citation>
    <scope>NUCLEOTIDE SEQUENCE [LARGE SCALE GENOMIC DNA]</scope>
    <source>
        <strain evidence="1 2">NBRC 110095</strain>
    </source>
</reference>
<accession>A0AA37TD53</accession>
<dbReference type="AlphaFoldDB" id="A0AA37TD53"/>
<keyword evidence="2" id="KW-1185">Reference proteome</keyword>